<dbReference type="Proteomes" id="UP000694401">
    <property type="component" value="Unassembled WGS sequence"/>
</dbReference>
<keyword evidence="4" id="KW-0646">Protease inhibitor</keyword>
<dbReference type="InterPro" id="IPR050159">
    <property type="entry name" value="Kazal-type_SerProtInhib"/>
</dbReference>
<dbReference type="CDD" id="cd00104">
    <property type="entry name" value="KAZAL_FS"/>
    <property type="match status" value="1"/>
</dbReference>
<dbReference type="SMART" id="SM00280">
    <property type="entry name" value="KAZAL"/>
    <property type="match status" value="3"/>
</dbReference>
<dbReference type="Gene3D" id="3.30.60.30">
    <property type="match status" value="3"/>
</dbReference>
<evidence type="ECO:0000259" key="9">
    <source>
        <dbReference type="PROSITE" id="PS51465"/>
    </source>
</evidence>
<comment type="subcellular location">
    <subcellularLocation>
        <location evidence="1">Secreted</location>
    </subcellularLocation>
</comment>
<dbReference type="PRINTS" id="PR00290">
    <property type="entry name" value="KAZALINHBTR"/>
</dbReference>
<sequence length="213" mass="23665">MRSYHIGLDSYFLPLFSFPDTAFGIEVDCSTYPNITNEEGREVPVCSDEDVPICGSDGVTYRSECRLCAYNAEYGTNVSKDHDGECKEAAPVDCSRYPNTTSQEGKVVLLCQKDLSPVCGTNWVTYDNECQLCARNQEAGTSVAKKADGECKKEIVTVDCSDYPKPRTVRNFCTMEYMPHCGSDGVTYSNKCMFCNAFLRSRGDLRLRSLASC</sequence>
<dbReference type="GO" id="GO:0004867">
    <property type="term" value="F:serine-type endopeptidase inhibitor activity"/>
    <property type="evidence" value="ECO:0007669"/>
    <property type="project" value="UniProtKB-KW"/>
</dbReference>
<evidence type="ECO:0000256" key="1">
    <source>
        <dbReference type="ARBA" id="ARBA00004613"/>
    </source>
</evidence>
<evidence type="ECO:0000256" key="5">
    <source>
        <dbReference type="ARBA" id="ARBA00022737"/>
    </source>
</evidence>
<accession>A0A8D2NX84</accession>
<dbReference type="PANTHER" id="PTHR47499:SF1">
    <property type="entry name" value="SERINE PROTEASE INHIBITOR KAZAL-TYPE 7"/>
    <property type="match status" value="1"/>
</dbReference>
<dbReference type="PROSITE" id="PS51465">
    <property type="entry name" value="KAZAL_2"/>
    <property type="match status" value="3"/>
</dbReference>
<keyword evidence="3" id="KW-0964">Secreted</keyword>
<dbReference type="GO" id="GO:0005576">
    <property type="term" value="C:extracellular region"/>
    <property type="evidence" value="ECO:0007669"/>
    <property type="project" value="UniProtKB-SubCell"/>
</dbReference>
<evidence type="ECO:0000256" key="2">
    <source>
        <dbReference type="ARBA" id="ARBA00019248"/>
    </source>
</evidence>
<dbReference type="Pfam" id="PF00050">
    <property type="entry name" value="Kazal_1"/>
    <property type="match status" value="3"/>
</dbReference>
<evidence type="ECO:0000313" key="11">
    <source>
        <dbReference type="Proteomes" id="UP000694401"/>
    </source>
</evidence>
<evidence type="ECO:0000256" key="3">
    <source>
        <dbReference type="ARBA" id="ARBA00022525"/>
    </source>
</evidence>
<proteinExistence type="predicted"/>
<name>A0A8D2NX84_ZOSLA</name>
<organism evidence="10 11">
    <name type="scientific">Zosterops lateralis melanops</name>
    <dbReference type="NCBI Taxonomy" id="1220523"/>
    <lineage>
        <taxon>Eukaryota</taxon>
        <taxon>Metazoa</taxon>
        <taxon>Chordata</taxon>
        <taxon>Craniata</taxon>
        <taxon>Vertebrata</taxon>
        <taxon>Euteleostomi</taxon>
        <taxon>Archelosauria</taxon>
        <taxon>Archosauria</taxon>
        <taxon>Dinosauria</taxon>
        <taxon>Saurischia</taxon>
        <taxon>Theropoda</taxon>
        <taxon>Coelurosauria</taxon>
        <taxon>Aves</taxon>
        <taxon>Neognathae</taxon>
        <taxon>Neoaves</taxon>
        <taxon>Telluraves</taxon>
        <taxon>Australaves</taxon>
        <taxon>Passeriformes</taxon>
        <taxon>Sylvioidea</taxon>
        <taxon>Zosteropidae</taxon>
        <taxon>Zosterops</taxon>
    </lineage>
</organism>
<evidence type="ECO:0000256" key="6">
    <source>
        <dbReference type="ARBA" id="ARBA00022900"/>
    </source>
</evidence>
<dbReference type="AlphaFoldDB" id="A0A8D2NX84"/>
<protein>
    <recommendedName>
        <fullName evidence="2">Ovomucoid</fullName>
    </recommendedName>
</protein>
<dbReference type="InterPro" id="IPR001239">
    <property type="entry name" value="Prot_inh_Kazal-m"/>
</dbReference>
<evidence type="ECO:0000256" key="7">
    <source>
        <dbReference type="ARBA" id="ARBA00023157"/>
    </source>
</evidence>
<dbReference type="Ensembl" id="ENSZLMT00000004934.1">
    <property type="protein sequence ID" value="ENSZLMP00000004768.1"/>
    <property type="gene ID" value="ENSZLMG00000003401.1"/>
</dbReference>
<evidence type="ECO:0000313" key="10">
    <source>
        <dbReference type="Ensembl" id="ENSZLMP00000004768.1"/>
    </source>
</evidence>
<dbReference type="InterPro" id="IPR002350">
    <property type="entry name" value="Kazal_dom"/>
</dbReference>
<keyword evidence="5" id="KW-0677">Repeat</keyword>
<keyword evidence="7" id="KW-1015">Disulfide bond</keyword>
<keyword evidence="6" id="KW-0722">Serine protease inhibitor</keyword>
<dbReference type="SUPFAM" id="SSF100895">
    <property type="entry name" value="Kazal-type serine protease inhibitors"/>
    <property type="match status" value="3"/>
</dbReference>
<keyword evidence="8" id="KW-0325">Glycoprotein</keyword>
<dbReference type="PANTHER" id="PTHR47499">
    <property type="entry name" value="SERINE PROTEASE INHIBITOR KAZAL-TYPE 7 SPINK7"/>
    <property type="match status" value="1"/>
</dbReference>
<dbReference type="InterPro" id="IPR036058">
    <property type="entry name" value="Kazal_dom_sf"/>
</dbReference>
<keyword evidence="11" id="KW-1185">Reference proteome</keyword>
<reference evidence="10" key="2">
    <citation type="submission" date="2025-09" db="UniProtKB">
        <authorList>
            <consortium name="Ensembl"/>
        </authorList>
    </citation>
    <scope>IDENTIFICATION</scope>
</reference>
<dbReference type="PROSITE" id="PS00282">
    <property type="entry name" value="KAZAL_1"/>
    <property type="match status" value="2"/>
</dbReference>
<evidence type="ECO:0000256" key="8">
    <source>
        <dbReference type="ARBA" id="ARBA00023180"/>
    </source>
</evidence>
<feature type="domain" description="Kazal-like" evidence="9">
    <location>
        <begin position="154"/>
        <end position="213"/>
    </location>
</feature>
<feature type="domain" description="Kazal-like" evidence="9">
    <location>
        <begin position="89"/>
        <end position="153"/>
    </location>
</feature>
<reference evidence="10" key="1">
    <citation type="submission" date="2025-08" db="UniProtKB">
        <authorList>
            <consortium name="Ensembl"/>
        </authorList>
    </citation>
    <scope>IDENTIFICATION</scope>
</reference>
<feature type="domain" description="Kazal-like" evidence="9">
    <location>
        <begin position="23"/>
        <end position="88"/>
    </location>
</feature>
<evidence type="ECO:0000256" key="4">
    <source>
        <dbReference type="ARBA" id="ARBA00022690"/>
    </source>
</evidence>